<evidence type="ECO:0000256" key="5">
    <source>
        <dbReference type="ARBA" id="ARBA00013081"/>
    </source>
</evidence>
<proteinExistence type="inferred from homology"/>
<dbReference type="InterPro" id="IPR000222">
    <property type="entry name" value="PP2C_BS"/>
</dbReference>
<evidence type="ECO:0000256" key="1">
    <source>
        <dbReference type="ARBA" id="ARBA00001936"/>
    </source>
</evidence>
<dbReference type="GO" id="GO:0016020">
    <property type="term" value="C:membrane"/>
    <property type="evidence" value="ECO:0007669"/>
    <property type="project" value="UniProtKB-SubCell"/>
</dbReference>
<dbReference type="PROSITE" id="PS51746">
    <property type="entry name" value="PPM_2"/>
    <property type="match status" value="1"/>
</dbReference>
<dbReference type="AlphaFoldDB" id="A0AAD1XWF5"/>
<evidence type="ECO:0000259" key="16">
    <source>
        <dbReference type="PROSITE" id="PS51746"/>
    </source>
</evidence>
<dbReference type="EMBL" id="CAMPGE010022032">
    <property type="protein sequence ID" value="CAI2380118.1"/>
    <property type="molecule type" value="Genomic_DNA"/>
</dbReference>
<comment type="similarity">
    <text evidence="4 14">Belongs to the PP2C family.</text>
</comment>
<organism evidence="17 18">
    <name type="scientific">Euplotes crassus</name>
    <dbReference type="NCBI Taxonomy" id="5936"/>
    <lineage>
        <taxon>Eukaryota</taxon>
        <taxon>Sar</taxon>
        <taxon>Alveolata</taxon>
        <taxon>Ciliophora</taxon>
        <taxon>Intramacronucleata</taxon>
        <taxon>Spirotrichea</taxon>
        <taxon>Hypotrichia</taxon>
        <taxon>Euplotida</taxon>
        <taxon>Euplotidae</taxon>
        <taxon>Moneuplotes</taxon>
    </lineage>
</organism>
<dbReference type="InterPro" id="IPR001932">
    <property type="entry name" value="PPM-type_phosphatase-like_dom"/>
</dbReference>
<dbReference type="CDD" id="cd00143">
    <property type="entry name" value="PP2Cc"/>
    <property type="match status" value="1"/>
</dbReference>
<dbReference type="SUPFAM" id="SSF81606">
    <property type="entry name" value="PP2C-like"/>
    <property type="match status" value="1"/>
</dbReference>
<feature type="region of interest" description="Disordered" evidence="15">
    <location>
        <begin position="496"/>
        <end position="529"/>
    </location>
</feature>
<dbReference type="GO" id="GO:0004722">
    <property type="term" value="F:protein serine/threonine phosphatase activity"/>
    <property type="evidence" value="ECO:0007669"/>
    <property type="project" value="UniProtKB-EC"/>
</dbReference>
<dbReference type="Gene3D" id="3.60.40.10">
    <property type="entry name" value="PPM-type phosphatase domain"/>
    <property type="match status" value="1"/>
</dbReference>
<comment type="caution">
    <text evidence="17">The sequence shown here is derived from an EMBL/GenBank/DDBJ whole genome shotgun (WGS) entry which is preliminary data.</text>
</comment>
<evidence type="ECO:0000256" key="14">
    <source>
        <dbReference type="RuleBase" id="RU003465"/>
    </source>
</evidence>
<name>A0AAD1XWF5_EUPCR</name>
<sequence length="642" mass="70831">MYKNSTLSSVGNQHKFLNKNLTSLPLGTIAGKQIYKCSDCSKSPVGVVRAYAINSNQGSVRPYNEDRVVAYNTTIKSQTGGDVQFTFIAVYDGHGGQSCANYLSKELHFLLADDSTLLSNPLAALKKHILAIDQEFLKFYHENPTNTEYQRAGSCLNVVMILDDTCYVANVGDCRSIMSASGGSEVYQLSRDHKPSDPNERDRVIDSGGQIYVSAIKQMTSSAGVSIQRTDKLISKSDSLQCSTENALNVIENGGEAYGPYRVLPGRLSVSRAIGDAHAKLKQLGGNSSVVIPQPDIKRFKIQGNYDFIITGSDGLFDKQSNSDLVKLVYRTSLDIYSNKTTDINAIASSCADECVKEAIRIKSLDNISCNVIFFDNFINFLEGNPIISGSSQGAFSGHSNYDLKTSDLDKTHSPKAIEYMLESLKKQKILEEGEKTLSTLSFKPLSHPPPSSSISILPVKSISNQPYLDHIQAKSSAKGLKAISNDRNKFRALKTIEESQDDTEGTKSRRHTQPRNLQRHYGLSEDRGKNLNIGTFSLRKKNEKTMKNINNRNTRINHIEPGMYKSKAPYSTVAKNEKTFNLQSAKRNTPGFSTGPSILASIPSANKNMQLQGFTIKPDTKYTSLAEVHQRGIRSNFKNFS</sequence>
<comment type="cofactor">
    <cofactor evidence="2">
        <name>Mg(2+)</name>
        <dbReference type="ChEBI" id="CHEBI:18420"/>
    </cofactor>
</comment>
<keyword evidence="8" id="KW-0460">Magnesium</keyword>
<evidence type="ECO:0000313" key="17">
    <source>
        <dbReference type="EMBL" id="CAI2380118.1"/>
    </source>
</evidence>
<comment type="subcellular location">
    <subcellularLocation>
        <location evidence="3">Membrane</location>
        <topology evidence="3">Peripheral membrane protein</topology>
    </subcellularLocation>
</comment>
<evidence type="ECO:0000256" key="11">
    <source>
        <dbReference type="ARBA" id="ARBA00023211"/>
    </source>
</evidence>
<dbReference type="SMART" id="SM00332">
    <property type="entry name" value="PP2Cc"/>
    <property type="match status" value="1"/>
</dbReference>
<keyword evidence="10" id="KW-0472">Membrane</keyword>
<evidence type="ECO:0000256" key="9">
    <source>
        <dbReference type="ARBA" id="ARBA00022912"/>
    </source>
</evidence>
<evidence type="ECO:0000256" key="13">
    <source>
        <dbReference type="ARBA" id="ARBA00048336"/>
    </source>
</evidence>
<keyword evidence="7 14" id="KW-0378">Hydrolase</keyword>
<protein>
    <recommendedName>
        <fullName evidence="5">protein-serine/threonine phosphatase</fullName>
        <ecNumber evidence="5">3.1.3.16</ecNumber>
    </recommendedName>
</protein>
<dbReference type="GO" id="GO:0046872">
    <property type="term" value="F:metal ion binding"/>
    <property type="evidence" value="ECO:0007669"/>
    <property type="project" value="UniProtKB-KW"/>
</dbReference>
<dbReference type="Proteomes" id="UP001295684">
    <property type="component" value="Unassembled WGS sequence"/>
</dbReference>
<evidence type="ECO:0000256" key="2">
    <source>
        <dbReference type="ARBA" id="ARBA00001946"/>
    </source>
</evidence>
<dbReference type="InterPro" id="IPR015655">
    <property type="entry name" value="PP2C"/>
</dbReference>
<dbReference type="InterPro" id="IPR036457">
    <property type="entry name" value="PPM-type-like_dom_sf"/>
</dbReference>
<keyword evidence="11" id="KW-0464">Manganese</keyword>
<evidence type="ECO:0000256" key="8">
    <source>
        <dbReference type="ARBA" id="ARBA00022842"/>
    </source>
</evidence>
<evidence type="ECO:0000256" key="3">
    <source>
        <dbReference type="ARBA" id="ARBA00004170"/>
    </source>
</evidence>
<evidence type="ECO:0000256" key="15">
    <source>
        <dbReference type="SAM" id="MobiDB-lite"/>
    </source>
</evidence>
<dbReference type="PANTHER" id="PTHR13832:SF803">
    <property type="entry name" value="PROTEIN PHOSPHATASE 1G"/>
    <property type="match status" value="1"/>
</dbReference>
<comment type="catalytic activity">
    <reaction evidence="12">
        <text>O-phospho-L-seryl-[protein] + H2O = L-seryl-[protein] + phosphate</text>
        <dbReference type="Rhea" id="RHEA:20629"/>
        <dbReference type="Rhea" id="RHEA-COMP:9863"/>
        <dbReference type="Rhea" id="RHEA-COMP:11604"/>
        <dbReference type="ChEBI" id="CHEBI:15377"/>
        <dbReference type="ChEBI" id="CHEBI:29999"/>
        <dbReference type="ChEBI" id="CHEBI:43474"/>
        <dbReference type="ChEBI" id="CHEBI:83421"/>
        <dbReference type="EC" id="3.1.3.16"/>
    </reaction>
</comment>
<accession>A0AAD1XWF5</accession>
<dbReference type="PROSITE" id="PS01032">
    <property type="entry name" value="PPM_1"/>
    <property type="match status" value="1"/>
</dbReference>
<keyword evidence="18" id="KW-1185">Reference proteome</keyword>
<feature type="domain" description="PPM-type phosphatase" evidence="16">
    <location>
        <begin position="50"/>
        <end position="375"/>
    </location>
</feature>
<reference evidence="17" key="1">
    <citation type="submission" date="2023-07" db="EMBL/GenBank/DDBJ databases">
        <authorList>
            <consortium name="AG Swart"/>
            <person name="Singh M."/>
            <person name="Singh A."/>
            <person name="Seah K."/>
            <person name="Emmerich C."/>
        </authorList>
    </citation>
    <scope>NUCLEOTIDE SEQUENCE</scope>
    <source>
        <strain evidence="17">DP1</strain>
    </source>
</reference>
<evidence type="ECO:0000313" key="18">
    <source>
        <dbReference type="Proteomes" id="UP001295684"/>
    </source>
</evidence>
<dbReference type="Pfam" id="PF00481">
    <property type="entry name" value="PP2C"/>
    <property type="match status" value="1"/>
</dbReference>
<evidence type="ECO:0000256" key="4">
    <source>
        <dbReference type="ARBA" id="ARBA00006702"/>
    </source>
</evidence>
<comment type="catalytic activity">
    <reaction evidence="13">
        <text>O-phospho-L-threonyl-[protein] + H2O = L-threonyl-[protein] + phosphate</text>
        <dbReference type="Rhea" id="RHEA:47004"/>
        <dbReference type="Rhea" id="RHEA-COMP:11060"/>
        <dbReference type="Rhea" id="RHEA-COMP:11605"/>
        <dbReference type="ChEBI" id="CHEBI:15377"/>
        <dbReference type="ChEBI" id="CHEBI:30013"/>
        <dbReference type="ChEBI" id="CHEBI:43474"/>
        <dbReference type="ChEBI" id="CHEBI:61977"/>
        <dbReference type="EC" id="3.1.3.16"/>
    </reaction>
</comment>
<dbReference type="EC" id="3.1.3.16" evidence="5"/>
<evidence type="ECO:0000256" key="12">
    <source>
        <dbReference type="ARBA" id="ARBA00047761"/>
    </source>
</evidence>
<keyword evidence="6" id="KW-0479">Metal-binding</keyword>
<comment type="cofactor">
    <cofactor evidence="1">
        <name>Mn(2+)</name>
        <dbReference type="ChEBI" id="CHEBI:29035"/>
    </cofactor>
</comment>
<evidence type="ECO:0000256" key="7">
    <source>
        <dbReference type="ARBA" id="ARBA00022801"/>
    </source>
</evidence>
<evidence type="ECO:0000256" key="6">
    <source>
        <dbReference type="ARBA" id="ARBA00022723"/>
    </source>
</evidence>
<dbReference type="PANTHER" id="PTHR13832">
    <property type="entry name" value="PROTEIN PHOSPHATASE 2C"/>
    <property type="match status" value="1"/>
</dbReference>
<evidence type="ECO:0000256" key="10">
    <source>
        <dbReference type="ARBA" id="ARBA00023136"/>
    </source>
</evidence>
<keyword evidence="9 14" id="KW-0904">Protein phosphatase</keyword>
<gene>
    <name evidence="17" type="ORF">ECRASSUSDP1_LOCUS21545</name>
</gene>